<protein>
    <recommendedName>
        <fullName evidence="4">BRICHOS domain-containing protein</fullName>
    </recommendedName>
</protein>
<keyword evidence="2" id="KW-0472">Membrane</keyword>
<name>A0A1I8E9D0_WUCBA</name>
<dbReference type="WBParaSite" id="maker-PairedContig_1144-snap-gene-2.19-mRNA-1">
    <property type="protein sequence ID" value="maker-PairedContig_1144-snap-gene-2.19-mRNA-1"/>
    <property type="gene ID" value="maker-PairedContig_1144-snap-gene-2.19"/>
</dbReference>
<accession>A0A1I8E9D0</accession>
<reference evidence="3" key="1">
    <citation type="submission" date="2016-11" db="UniProtKB">
        <authorList>
            <consortium name="WormBaseParasite"/>
        </authorList>
    </citation>
    <scope>IDENTIFICATION</scope>
    <source>
        <strain evidence="3">pt0022</strain>
    </source>
</reference>
<evidence type="ECO:0008006" key="4">
    <source>
        <dbReference type="Google" id="ProtNLM"/>
    </source>
</evidence>
<keyword evidence="2" id="KW-0812">Transmembrane</keyword>
<feature type="region of interest" description="Disordered" evidence="1">
    <location>
        <begin position="208"/>
        <end position="228"/>
    </location>
</feature>
<evidence type="ECO:0000256" key="1">
    <source>
        <dbReference type="SAM" id="MobiDB-lite"/>
    </source>
</evidence>
<keyword evidence="2" id="KW-1133">Transmembrane helix</keyword>
<organism evidence="3">
    <name type="scientific">Wuchereria bancrofti</name>
    <dbReference type="NCBI Taxonomy" id="6293"/>
    <lineage>
        <taxon>Eukaryota</taxon>
        <taxon>Metazoa</taxon>
        <taxon>Ecdysozoa</taxon>
        <taxon>Nematoda</taxon>
        <taxon>Chromadorea</taxon>
        <taxon>Rhabditida</taxon>
        <taxon>Spirurina</taxon>
        <taxon>Spiruromorpha</taxon>
        <taxon>Filarioidea</taxon>
        <taxon>Onchocercidae</taxon>
        <taxon>Wuchereria</taxon>
    </lineage>
</organism>
<evidence type="ECO:0000256" key="2">
    <source>
        <dbReference type="SAM" id="Phobius"/>
    </source>
</evidence>
<feature type="transmembrane region" description="Helical" evidence="2">
    <location>
        <begin position="359"/>
        <end position="385"/>
    </location>
</feature>
<dbReference type="AlphaFoldDB" id="A0A1I8E9D0"/>
<sequence>MLQITNTIAVTTIRDRLIMDYESLTKKIEQEEIIEHYVTESRRTTGTSASGSRIPFQEILTETVEQRYNEELPIHDFYRTSQSFLQAASSTLNNEAERRFYATGERDCSRDASFMQTSGMPPVGQTDSVNVSTPYLKLSDNLDRSMANIYSYGYDVHEVHTSEGGARIVQTHGTGLINDDGSAMEHMERSPDQQQIPTDRSVEYQRTTLNQERTAGKPSGISSPLKSSHKEVGFLHSARSTADEIGAAIDHHRQTVYTLPLPSSERTKTWQDTGTLSAERSVACFSKLSRKDSYKRMQMGQQDDLTDVYAPRSDASLIADFIKSHSQSSEEMITVWEQMIQFIRKIISRARNTTWTPRLICFLLLFLLLITLFFILLGIVLNALFGSYSVRTLSLYPPTCEKCHRLVQDGVHFELIGNLPFRSNSFSVIDFETGYVAVADHALIDSSGKQIVCFLIPLDRSAIPNISALRDALSSVTSEIYSEYGWQEYWQYHAEAIDAKSAKHKFTNEIDNCQSAKWYLLKHTVYTRDSSCSNCYDFCLPNYAIQRLHKYEDDMTIGIRRLDCFRLYVSEWERYQLTPDSHGGHWSYPKIPSNRQDSSGN</sequence>
<evidence type="ECO:0000313" key="3">
    <source>
        <dbReference type="WBParaSite" id="maker-PairedContig_1144-snap-gene-2.19-mRNA-1"/>
    </source>
</evidence>
<feature type="region of interest" description="Disordered" evidence="1">
    <location>
        <begin position="180"/>
        <end position="199"/>
    </location>
</feature>
<proteinExistence type="predicted"/>